<organism evidence="6 7">
    <name type="scientific">Legionella cardiaca</name>
    <dbReference type="NCBI Taxonomy" id="1071983"/>
    <lineage>
        <taxon>Bacteria</taxon>
        <taxon>Pseudomonadati</taxon>
        <taxon>Pseudomonadota</taxon>
        <taxon>Gammaproteobacteria</taxon>
        <taxon>Legionellales</taxon>
        <taxon>Legionellaceae</taxon>
        <taxon>Legionella</taxon>
    </lineage>
</organism>
<gene>
    <name evidence="6" type="ORF">PXX05_01810</name>
</gene>
<feature type="transmembrane region" description="Helical" evidence="3">
    <location>
        <begin position="12"/>
        <end position="30"/>
    </location>
</feature>
<evidence type="ECO:0000313" key="7">
    <source>
        <dbReference type="Proteomes" id="UP001222087"/>
    </source>
</evidence>
<sequence length="262" mass="30071">MKLKCLHRYTIYPFIIIILFSHYATGYAAVLQTLQPGELTVGTYFTNPPLEFSQKNKQVGFEIDLMNEMSKRLHLKPRYVNTSWEVIIQQLKNNKYDVIMGGITITPDRKKVIPYTIPYMTTTLSILINVKKTPNIQSMNDLRNQIIGVQAKTTDYDIALQMQKSGKIKGIKVYHFADFNKAIQDLITGKIGAVIKVFPVADYYTQLHPGIRILTAVPNYPQPLGFGVNPRNKLLVQTLNKTLEEIKADGTYNKFYEKWFTQ</sequence>
<dbReference type="RefSeq" id="WP_275089343.1">
    <property type="nucleotide sequence ID" value="NZ_CP119078.1"/>
</dbReference>
<dbReference type="Pfam" id="PF00497">
    <property type="entry name" value="SBP_bac_3"/>
    <property type="match status" value="1"/>
</dbReference>
<dbReference type="SMART" id="SM00062">
    <property type="entry name" value="PBPb"/>
    <property type="match status" value="1"/>
</dbReference>
<dbReference type="PANTHER" id="PTHR35936">
    <property type="entry name" value="MEMBRANE-BOUND LYTIC MUREIN TRANSGLYCOSYLASE F"/>
    <property type="match status" value="1"/>
</dbReference>
<keyword evidence="3" id="KW-0812">Transmembrane</keyword>
<evidence type="ECO:0000256" key="2">
    <source>
        <dbReference type="ARBA" id="ARBA00022729"/>
    </source>
</evidence>
<keyword evidence="2" id="KW-0732">Signal</keyword>
<dbReference type="Proteomes" id="UP001222087">
    <property type="component" value="Chromosome"/>
</dbReference>
<dbReference type="InterPro" id="IPR001638">
    <property type="entry name" value="Solute-binding_3/MltF_N"/>
</dbReference>
<evidence type="ECO:0000313" key="6">
    <source>
        <dbReference type="EMBL" id="WED43534.1"/>
    </source>
</evidence>
<feature type="domain" description="Solute-binding protein family 3/N-terminal" evidence="4">
    <location>
        <begin position="38"/>
        <end position="260"/>
    </location>
</feature>
<feature type="domain" description="Ionotropic glutamate receptor C-terminal" evidence="5">
    <location>
        <begin position="38"/>
        <end position="262"/>
    </location>
</feature>
<comment type="similarity">
    <text evidence="1">Belongs to the bacterial solute-binding protein 3 family.</text>
</comment>
<accession>A0ABY8AS76</accession>
<keyword evidence="7" id="KW-1185">Reference proteome</keyword>
<evidence type="ECO:0000256" key="3">
    <source>
        <dbReference type="SAM" id="Phobius"/>
    </source>
</evidence>
<dbReference type="CDD" id="cd13530">
    <property type="entry name" value="PBP2_peptides_like"/>
    <property type="match status" value="1"/>
</dbReference>
<dbReference type="Gene3D" id="3.40.190.10">
    <property type="entry name" value="Periplasmic binding protein-like II"/>
    <property type="match status" value="2"/>
</dbReference>
<evidence type="ECO:0000256" key="1">
    <source>
        <dbReference type="ARBA" id="ARBA00010333"/>
    </source>
</evidence>
<dbReference type="InterPro" id="IPR001320">
    <property type="entry name" value="Iontro_rcpt_C"/>
</dbReference>
<dbReference type="PANTHER" id="PTHR35936:SF19">
    <property type="entry name" value="AMINO-ACID-BINDING PROTEIN YXEM-RELATED"/>
    <property type="match status" value="1"/>
</dbReference>
<proteinExistence type="inferred from homology"/>
<name>A0ABY8AS76_9GAMM</name>
<keyword evidence="3" id="KW-0472">Membrane</keyword>
<evidence type="ECO:0000259" key="4">
    <source>
        <dbReference type="SMART" id="SM00062"/>
    </source>
</evidence>
<reference evidence="6 7" key="1">
    <citation type="submission" date="2023-02" db="EMBL/GenBank/DDBJ databases">
        <title>Genome Sequence of L. cardiaca H63T.</title>
        <authorList>
            <person name="Lopez A.E."/>
            <person name="Cianciotto N.P."/>
        </authorList>
    </citation>
    <scope>NUCLEOTIDE SEQUENCE [LARGE SCALE GENOMIC DNA]</scope>
    <source>
        <strain evidence="6 7">H63</strain>
    </source>
</reference>
<dbReference type="EMBL" id="CP119078">
    <property type="protein sequence ID" value="WED43534.1"/>
    <property type="molecule type" value="Genomic_DNA"/>
</dbReference>
<evidence type="ECO:0000259" key="5">
    <source>
        <dbReference type="SMART" id="SM00079"/>
    </source>
</evidence>
<dbReference type="SMART" id="SM00079">
    <property type="entry name" value="PBPe"/>
    <property type="match status" value="1"/>
</dbReference>
<protein>
    <submittedName>
        <fullName evidence="6">ABC transporter substrate-binding protein</fullName>
    </submittedName>
</protein>
<keyword evidence="3" id="KW-1133">Transmembrane helix</keyword>
<dbReference type="SUPFAM" id="SSF53850">
    <property type="entry name" value="Periplasmic binding protein-like II"/>
    <property type="match status" value="1"/>
</dbReference>